<name>A0A926D683_9FIRM</name>
<dbReference type="PROSITE" id="PS51078">
    <property type="entry name" value="ICLR_ED"/>
    <property type="match status" value="1"/>
</dbReference>
<proteinExistence type="predicted"/>
<comment type="caution">
    <text evidence="6">The sequence shown here is derived from an EMBL/GenBank/DDBJ whole genome shotgun (WGS) entry which is preliminary data.</text>
</comment>
<keyword evidence="3" id="KW-0804">Transcription</keyword>
<dbReference type="Proteomes" id="UP000623172">
    <property type="component" value="Unassembled WGS sequence"/>
</dbReference>
<gene>
    <name evidence="6" type="ORF">H8696_09785</name>
</gene>
<dbReference type="Pfam" id="PF01614">
    <property type="entry name" value="IclR_C"/>
    <property type="match status" value="1"/>
</dbReference>
<dbReference type="EMBL" id="JACRSR010000004">
    <property type="protein sequence ID" value="MBC8532138.1"/>
    <property type="molecule type" value="Genomic_DNA"/>
</dbReference>
<keyword evidence="1" id="KW-0805">Transcription regulation</keyword>
<evidence type="ECO:0000259" key="5">
    <source>
        <dbReference type="PROSITE" id="PS51078"/>
    </source>
</evidence>
<evidence type="ECO:0000256" key="3">
    <source>
        <dbReference type="ARBA" id="ARBA00023163"/>
    </source>
</evidence>
<evidence type="ECO:0000256" key="1">
    <source>
        <dbReference type="ARBA" id="ARBA00023015"/>
    </source>
</evidence>
<dbReference type="AlphaFoldDB" id="A0A926D683"/>
<evidence type="ECO:0000313" key="6">
    <source>
        <dbReference type="EMBL" id="MBC8532138.1"/>
    </source>
</evidence>
<keyword evidence="2" id="KW-0238">DNA-binding</keyword>
<organism evidence="6 7">
    <name type="scientific">Gehongia tenuis</name>
    <dbReference type="NCBI Taxonomy" id="2763655"/>
    <lineage>
        <taxon>Bacteria</taxon>
        <taxon>Bacillati</taxon>
        <taxon>Bacillota</taxon>
        <taxon>Clostridia</taxon>
        <taxon>Christensenellales</taxon>
        <taxon>Christensenellaceae</taxon>
        <taxon>Gehongia</taxon>
    </lineage>
</organism>
<accession>A0A926D683</accession>
<dbReference type="InterPro" id="IPR029016">
    <property type="entry name" value="GAF-like_dom_sf"/>
</dbReference>
<dbReference type="SUPFAM" id="SSF55781">
    <property type="entry name" value="GAF domain-like"/>
    <property type="match status" value="1"/>
</dbReference>
<dbReference type="Gene3D" id="3.30.450.40">
    <property type="match status" value="1"/>
</dbReference>
<dbReference type="Pfam" id="PF09339">
    <property type="entry name" value="HTH_IclR"/>
    <property type="match status" value="1"/>
</dbReference>
<dbReference type="InterPro" id="IPR014757">
    <property type="entry name" value="Tscrpt_reg_IclR_C"/>
</dbReference>
<evidence type="ECO:0000256" key="2">
    <source>
        <dbReference type="ARBA" id="ARBA00023125"/>
    </source>
</evidence>
<feature type="domain" description="IclR-ED" evidence="5">
    <location>
        <begin position="72"/>
        <end position="256"/>
    </location>
</feature>
<evidence type="ECO:0000313" key="7">
    <source>
        <dbReference type="Proteomes" id="UP000623172"/>
    </source>
</evidence>
<dbReference type="PROSITE" id="PS51077">
    <property type="entry name" value="HTH_ICLR"/>
    <property type="match status" value="1"/>
</dbReference>
<evidence type="ECO:0000259" key="4">
    <source>
        <dbReference type="PROSITE" id="PS51077"/>
    </source>
</evidence>
<dbReference type="Gene3D" id="1.10.10.10">
    <property type="entry name" value="Winged helix-like DNA-binding domain superfamily/Winged helix DNA-binding domain"/>
    <property type="match status" value="1"/>
</dbReference>
<dbReference type="SMART" id="SM00346">
    <property type="entry name" value="HTH_ICLR"/>
    <property type="match status" value="1"/>
</dbReference>
<dbReference type="GO" id="GO:0003700">
    <property type="term" value="F:DNA-binding transcription factor activity"/>
    <property type="evidence" value="ECO:0007669"/>
    <property type="project" value="TreeGrafter"/>
</dbReference>
<dbReference type="PANTHER" id="PTHR30136:SF24">
    <property type="entry name" value="HTH-TYPE TRANSCRIPTIONAL REPRESSOR ALLR"/>
    <property type="match status" value="1"/>
</dbReference>
<dbReference type="GO" id="GO:0045892">
    <property type="term" value="P:negative regulation of DNA-templated transcription"/>
    <property type="evidence" value="ECO:0007669"/>
    <property type="project" value="TreeGrafter"/>
</dbReference>
<dbReference type="InterPro" id="IPR036390">
    <property type="entry name" value="WH_DNA-bd_sf"/>
</dbReference>
<dbReference type="InterPro" id="IPR005471">
    <property type="entry name" value="Tscrpt_reg_IclR_N"/>
</dbReference>
<dbReference type="InterPro" id="IPR050707">
    <property type="entry name" value="HTH_MetabolicPath_Reg"/>
</dbReference>
<dbReference type="GO" id="GO:0003677">
    <property type="term" value="F:DNA binding"/>
    <property type="evidence" value="ECO:0007669"/>
    <property type="project" value="UniProtKB-KW"/>
</dbReference>
<dbReference type="InterPro" id="IPR036388">
    <property type="entry name" value="WH-like_DNA-bd_sf"/>
</dbReference>
<feature type="domain" description="HTH iclR-type" evidence="4">
    <location>
        <begin position="9"/>
        <end position="71"/>
    </location>
</feature>
<reference evidence="6" key="1">
    <citation type="submission" date="2020-08" db="EMBL/GenBank/DDBJ databases">
        <title>Genome public.</title>
        <authorList>
            <person name="Liu C."/>
            <person name="Sun Q."/>
        </authorList>
    </citation>
    <scope>NUCLEOTIDE SEQUENCE</scope>
    <source>
        <strain evidence="6">NSJ-53</strain>
    </source>
</reference>
<dbReference type="PANTHER" id="PTHR30136">
    <property type="entry name" value="HELIX-TURN-HELIX TRANSCRIPTIONAL REGULATOR, ICLR FAMILY"/>
    <property type="match status" value="1"/>
</dbReference>
<sequence>MTAGKGKPIQSVQRALDIVDSIGGSREGLTLREISGRLDLNENTVRGLAQTLVSCGYLMRNEETGRYHLGLSFLVNGRQVYDEYVRFMRTAAYPHMVRIAEEFDLSVWLQACLFDRIYTVDIAEAPDKHYTYTPRPGSNVPHHATVSGKLHIAYLPERERDTLLQSMDYPKLTDHTITDPGLFAREIQKTRERGYSLVREETDIGMSGVGVPLLEGEHFTGTLSIVAPTPLLIPLLGGVIPKLQQAADQIVRAMQS</sequence>
<dbReference type="SUPFAM" id="SSF46785">
    <property type="entry name" value="Winged helix' DNA-binding domain"/>
    <property type="match status" value="1"/>
</dbReference>
<keyword evidence="7" id="KW-1185">Reference proteome</keyword>
<protein>
    <submittedName>
        <fullName evidence="6">IclR family transcriptional regulator</fullName>
    </submittedName>
</protein>
<dbReference type="RefSeq" id="WP_249317250.1">
    <property type="nucleotide sequence ID" value="NZ_JACRSR010000004.1"/>
</dbReference>